<feature type="region of interest" description="Disordered" evidence="1">
    <location>
        <begin position="344"/>
        <end position="401"/>
    </location>
</feature>
<feature type="compositionally biased region" description="Acidic residues" evidence="1">
    <location>
        <begin position="578"/>
        <end position="590"/>
    </location>
</feature>
<reference evidence="2" key="1">
    <citation type="journal article" date="2020" name="Stud. Mycol.">
        <title>101 Dothideomycetes genomes: a test case for predicting lifestyles and emergence of pathogens.</title>
        <authorList>
            <person name="Haridas S."/>
            <person name="Albert R."/>
            <person name="Binder M."/>
            <person name="Bloem J."/>
            <person name="Labutti K."/>
            <person name="Salamov A."/>
            <person name="Andreopoulos B."/>
            <person name="Baker S."/>
            <person name="Barry K."/>
            <person name="Bills G."/>
            <person name="Bluhm B."/>
            <person name="Cannon C."/>
            <person name="Castanera R."/>
            <person name="Culley D."/>
            <person name="Daum C."/>
            <person name="Ezra D."/>
            <person name="Gonzalez J."/>
            <person name="Henrissat B."/>
            <person name="Kuo A."/>
            <person name="Liang C."/>
            <person name="Lipzen A."/>
            <person name="Lutzoni F."/>
            <person name="Magnuson J."/>
            <person name="Mondo S."/>
            <person name="Nolan M."/>
            <person name="Ohm R."/>
            <person name="Pangilinan J."/>
            <person name="Park H.-J."/>
            <person name="Ramirez L."/>
            <person name="Alfaro M."/>
            <person name="Sun H."/>
            <person name="Tritt A."/>
            <person name="Yoshinaga Y."/>
            <person name="Zwiers L.-H."/>
            <person name="Turgeon B."/>
            <person name="Goodwin S."/>
            <person name="Spatafora J."/>
            <person name="Crous P."/>
            <person name="Grigoriev I."/>
        </authorList>
    </citation>
    <scope>NUCLEOTIDE SEQUENCE</scope>
    <source>
        <strain evidence="2">CBS 110217</strain>
    </source>
</reference>
<evidence type="ECO:0000313" key="2">
    <source>
        <dbReference type="EMBL" id="KAF2035291.1"/>
    </source>
</evidence>
<feature type="region of interest" description="Disordered" evidence="1">
    <location>
        <begin position="731"/>
        <end position="787"/>
    </location>
</feature>
<evidence type="ECO:0000256" key="1">
    <source>
        <dbReference type="SAM" id="MobiDB-lite"/>
    </source>
</evidence>
<dbReference type="AlphaFoldDB" id="A0A9P4HHI3"/>
<feature type="compositionally biased region" description="Basic and acidic residues" evidence="1">
    <location>
        <begin position="194"/>
        <end position="212"/>
    </location>
</feature>
<feature type="region of interest" description="Disordered" evidence="1">
    <location>
        <begin position="181"/>
        <end position="258"/>
    </location>
</feature>
<feature type="compositionally biased region" description="Basic and acidic residues" evidence="1">
    <location>
        <begin position="731"/>
        <end position="748"/>
    </location>
</feature>
<name>A0A9P4HHI3_9PLEO</name>
<dbReference type="OrthoDB" id="3648773at2759"/>
<feature type="region of interest" description="Disordered" evidence="1">
    <location>
        <begin position="66"/>
        <end position="167"/>
    </location>
</feature>
<proteinExistence type="predicted"/>
<feature type="compositionally biased region" description="Basic residues" evidence="1">
    <location>
        <begin position="370"/>
        <end position="380"/>
    </location>
</feature>
<feature type="region of interest" description="Disordered" evidence="1">
    <location>
        <begin position="273"/>
        <end position="309"/>
    </location>
</feature>
<feature type="compositionally biased region" description="Basic and acidic residues" evidence="1">
    <location>
        <begin position="759"/>
        <end position="776"/>
    </location>
</feature>
<feature type="compositionally biased region" description="Basic and acidic residues" evidence="1">
    <location>
        <begin position="356"/>
        <end position="369"/>
    </location>
</feature>
<feature type="compositionally biased region" description="Polar residues" evidence="1">
    <location>
        <begin position="240"/>
        <end position="250"/>
    </location>
</feature>
<feature type="compositionally biased region" description="Basic and acidic residues" evidence="1">
    <location>
        <begin position="75"/>
        <end position="99"/>
    </location>
</feature>
<protein>
    <submittedName>
        <fullName evidence="2">Uncharacterized protein</fullName>
    </submittedName>
</protein>
<dbReference type="Proteomes" id="UP000799777">
    <property type="component" value="Unassembled WGS sequence"/>
</dbReference>
<evidence type="ECO:0000313" key="3">
    <source>
        <dbReference type="Proteomes" id="UP000799777"/>
    </source>
</evidence>
<sequence length="787" mass="88055">MPSNHSSSANSIEADGRRADTGSTFSFVVSSVVHVQTCNVLQPRPQTYLARHCSSLEEHVDQMIGIHPPGDDGEVTPRHDNRRDGFTWDSRPEYEEQRSLRGNPLPPEQLGMRTPPPLEELLRKPTNEDADSAHNKRTFQTNTVDFQPRWDRSSNASTIRNSLARQDTARSSIAGFARGIARHVPNHEHQRRASRSESSTESHQEVKKDRRLSFLLPPSRKTTESHDAPPRKPSIVESVASDTATAPSVPSLSKSSLRDRRKVNLDLTLSNEIPDLPARSRPPVGQLSSITPSRPRSPKTPWIRNEPPNWQQYNASSHTAPILEEDYACEANMGGKAEAMGLFPGSDRIDSSNLPKFERSQMEIRDRRYITRPRNQRSRSGRSGTTESPNAQTPDGNWSRDDRNILQEQEARTRAELQQLGQGAQRNRSSRWRWARSMTRSSEDIPQPSFGESIGRRLSMRPFRRSGRIADESDRGKEKMQSTSSSRAWWIGKQPVAAPPYNAPIASKDLPLPPAFVPPGLNRVPTPPMFDANGEVKGKLADFFFDHGIGIAGKKSKASPGGYWDSDALLMSYLSSDMDLEEEEEEEGPEGPDPVTPNAAVRAFTVEGNPSYGTPGLVDAPGGYVDAKNMIHPQRPGVSKMSSDVREVWFRRQQDDAPDERQLTSAALREIDERRKFEWIVPEHLPNSPLCPLHAKYQGYSKGLCYSHGRRESNGSRSKASGEFEGRIYEAAKGEKQARKQTDEKGGRVECPIIHRGHRGWEVGKADALPKKPQEAKRRRMDSLSSP</sequence>
<comment type="caution">
    <text evidence="2">The sequence shown here is derived from an EMBL/GenBank/DDBJ whole genome shotgun (WGS) entry which is preliminary data.</text>
</comment>
<feature type="compositionally biased region" description="Polar residues" evidence="1">
    <location>
        <begin position="387"/>
        <end position="396"/>
    </location>
</feature>
<accession>A0A9P4HHI3</accession>
<organism evidence="2 3">
    <name type="scientific">Setomelanomma holmii</name>
    <dbReference type="NCBI Taxonomy" id="210430"/>
    <lineage>
        <taxon>Eukaryota</taxon>
        <taxon>Fungi</taxon>
        <taxon>Dikarya</taxon>
        <taxon>Ascomycota</taxon>
        <taxon>Pezizomycotina</taxon>
        <taxon>Dothideomycetes</taxon>
        <taxon>Pleosporomycetidae</taxon>
        <taxon>Pleosporales</taxon>
        <taxon>Pleosporineae</taxon>
        <taxon>Phaeosphaeriaceae</taxon>
        <taxon>Setomelanomma</taxon>
    </lineage>
</organism>
<feature type="compositionally biased region" description="Polar residues" evidence="1">
    <location>
        <begin position="153"/>
        <end position="167"/>
    </location>
</feature>
<dbReference type="EMBL" id="ML978158">
    <property type="protein sequence ID" value="KAF2035291.1"/>
    <property type="molecule type" value="Genomic_DNA"/>
</dbReference>
<feature type="compositionally biased region" description="Basic and acidic residues" evidence="1">
    <location>
        <begin position="120"/>
        <end position="134"/>
    </location>
</feature>
<keyword evidence="3" id="KW-1185">Reference proteome</keyword>
<feature type="region of interest" description="Disordered" evidence="1">
    <location>
        <begin position="416"/>
        <end position="453"/>
    </location>
</feature>
<feature type="region of interest" description="Disordered" evidence="1">
    <location>
        <begin position="578"/>
        <end position="598"/>
    </location>
</feature>
<gene>
    <name evidence="2" type="ORF">EK21DRAFT_54817</name>
</gene>
<feature type="compositionally biased region" description="Basic and acidic residues" evidence="1">
    <location>
        <begin position="221"/>
        <end position="230"/>
    </location>
</feature>